<dbReference type="AlphaFoldDB" id="A0A7J8GKU4"/>
<dbReference type="Proteomes" id="UP000550707">
    <property type="component" value="Unassembled WGS sequence"/>
</dbReference>
<protein>
    <submittedName>
        <fullName evidence="1">Uncharacterized protein</fullName>
    </submittedName>
</protein>
<dbReference type="EMBL" id="JACASF010000009">
    <property type="protein sequence ID" value="KAF6460547.1"/>
    <property type="molecule type" value="Genomic_DNA"/>
</dbReference>
<proteinExistence type="predicted"/>
<gene>
    <name evidence="1" type="ORF">HJG59_011460</name>
</gene>
<name>A0A7J8GKU4_MOLMO</name>
<organism evidence="1 2">
    <name type="scientific">Molossus molossus</name>
    <name type="common">Pallas' mastiff bat</name>
    <name type="synonym">Vespertilio molossus</name>
    <dbReference type="NCBI Taxonomy" id="27622"/>
    <lineage>
        <taxon>Eukaryota</taxon>
        <taxon>Metazoa</taxon>
        <taxon>Chordata</taxon>
        <taxon>Craniata</taxon>
        <taxon>Vertebrata</taxon>
        <taxon>Euteleostomi</taxon>
        <taxon>Mammalia</taxon>
        <taxon>Eutheria</taxon>
        <taxon>Laurasiatheria</taxon>
        <taxon>Chiroptera</taxon>
        <taxon>Yangochiroptera</taxon>
        <taxon>Molossidae</taxon>
        <taxon>Molossus</taxon>
    </lineage>
</organism>
<dbReference type="InParanoid" id="A0A7J8GKU4"/>
<evidence type="ECO:0000313" key="1">
    <source>
        <dbReference type="EMBL" id="KAF6460547.1"/>
    </source>
</evidence>
<evidence type="ECO:0000313" key="2">
    <source>
        <dbReference type="Proteomes" id="UP000550707"/>
    </source>
</evidence>
<accession>A0A7J8GKU4</accession>
<sequence>MGLTETQVKPESMRGRLRSLGYASLCSQLLQARQVSRGAGETAGVWVPLEAWFPGPGWEEVWKEKQRVVRERTGRIPVGPGRVEGPAPRSLLGSRFTSKIWGPGTVLGTEENVMPSFWSGAFYRPSVRPHFIVAPLFAGFSSRHLLNRCSNWYLKSALLHLVGATKVIGPLPARDLQCYGPVTYRRIC</sequence>
<comment type="caution">
    <text evidence="1">The sequence shown here is derived from an EMBL/GenBank/DDBJ whole genome shotgun (WGS) entry which is preliminary data.</text>
</comment>
<keyword evidence="2" id="KW-1185">Reference proteome</keyword>
<reference evidence="1 2" key="1">
    <citation type="journal article" date="2020" name="Nature">
        <title>Six reference-quality genomes reveal evolution of bat adaptations.</title>
        <authorList>
            <person name="Jebb D."/>
            <person name="Huang Z."/>
            <person name="Pippel M."/>
            <person name="Hughes G.M."/>
            <person name="Lavrichenko K."/>
            <person name="Devanna P."/>
            <person name="Winkler S."/>
            <person name="Jermiin L.S."/>
            <person name="Skirmuntt E.C."/>
            <person name="Katzourakis A."/>
            <person name="Burkitt-Gray L."/>
            <person name="Ray D.A."/>
            <person name="Sullivan K.A.M."/>
            <person name="Roscito J.G."/>
            <person name="Kirilenko B.M."/>
            <person name="Davalos L.M."/>
            <person name="Corthals A.P."/>
            <person name="Power M.L."/>
            <person name="Jones G."/>
            <person name="Ransome R.D."/>
            <person name="Dechmann D.K.N."/>
            <person name="Locatelli A.G."/>
            <person name="Puechmaille S.J."/>
            <person name="Fedrigo O."/>
            <person name="Jarvis E.D."/>
            <person name="Hiller M."/>
            <person name="Vernes S.C."/>
            <person name="Myers E.W."/>
            <person name="Teeling E.C."/>
        </authorList>
    </citation>
    <scope>NUCLEOTIDE SEQUENCE [LARGE SCALE GENOMIC DNA]</scope>
    <source>
        <strain evidence="1">MMolMol1</strain>
        <tissue evidence="1">Muscle</tissue>
    </source>
</reference>